<dbReference type="RefSeq" id="WP_182301200.1">
    <property type="nucleotide sequence ID" value="NZ_CP041969.1"/>
</dbReference>
<protein>
    <submittedName>
        <fullName evidence="1">Uncharacterized protein</fullName>
    </submittedName>
</protein>
<evidence type="ECO:0000313" key="1">
    <source>
        <dbReference type="EMBL" id="QMV39868.1"/>
    </source>
</evidence>
<organism evidence="1 2">
    <name type="scientific">Cohnella cholangitidis</name>
    <dbReference type="NCBI Taxonomy" id="2598458"/>
    <lineage>
        <taxon>Bacteria</taxon>
        <taxon>Bacillati</taxon>
        <taxon>Bacillota</taxon>
        <taxon>Bacilli</taxon>
        <taxon>Bacillales</taxon>
        <taxon>Paenibacillaceae</taxon>
        <taxon>Cohnella</taxon>
    </lineage>
</organism>
<proteinExistence type="predicted"/>
<accession>A0A7G5BSD4</accession>
<keyword evidence="2" id="KW-1185">Reference proteome</keyword>
<dbReference type="AlphaFoldDB" id="A0A7G5BSD4"/>
<dbReference type="EMBL" id="CP041969">
    <property type="protein sequence ID" value="QMV39868.1"/>
    <property type="molecule type" value="Genomic_DNA"/>
</dbReference>
<evidence type="ECO:0000313" key="2">
    <source>
        <dbReference type="Proteomes" id="UP000515679"/>
    </source>
</evidence>
<reference evidence="1 2" key="1">
    <citation type="submission" date="2019-07" db="EMBL/GenBank/DDBJ databases">
        <authorList>
            <person name="Kim J.K."/>
            <person name="Cheong H.-M."/>
            <person name="Choi Y."/>
            <person name="Hwang K.J."/>
            <person name="Lee S."/>
            <person name="Choi C."/>
        </authorList>
    </citation>
    <scope>NUCLEOTIDE SEQUENCE [LARGE SCALE GENOMIC DNA]</scope>
    <source>
        <strain evidence="1 2">KS 22</strain>
    </source>
</reference>
<dbReference type="KEGG" id="cchl:FPL14_00590"/>
<sequence>MRNNRKAIREQAKRMIGQPVCIELTNGSYYVGRIMGIENGQLILSGKKGRGKLRRTSLQRTSKARVSGLFDGLGALMGNPGGAGAPIAGAAAAQGGTGGLFGGLGGIGEFMGFINKAMPMIRMGMGVVKAIMPLLGGLKA</sequence>
<name>A0A7G5BSD4_9BACL</name>
<gene>
    <name evidence="1" type="ORF">FPL14_00590</name>
</gene>
<dbReference type="Proteomes" id="UP000515679">
    <property type="component" value="Chromosome"/>
</dbReference>